<dbReference type="HOGENOM" id="CLU_053196_0_0_1"/>
<dbReference type="InParanoid" id="J9DMB7"/>
<evidence type="ECO:0000256" key="2">
    <source>
        <dbReference type="ARBA" id="ARBA00022679"/>
    </source>
</evidence>
<dbReference type="GO" id="GO:0043527">
    <property type="term" value="C:tRNA methyltransferase complex"/>
    <property type="evidence" value="ECO:0007669"/>
    <property type="project" value="UniProtKB-ARBA"/>
</dbReference>
<dbReference type="GO" id="GO:0008168">
    <property type="term" value="F:methyltransferase activity"/>
    <property type="evidence" value="ECO:0007669"/>
    <property type="project" value="UniProtKB-KW"/>
</dbReference>
<dbReference type="PANTHER" id="PTHR13370">
    <property type="entry name" value="RNA METHYLASE-RELATED"/>
    <property type="match status" value="1"/>
</dbReference>
<comment type="caution">
    <text evidence="4">The sequence shown here is derived from an EMBL/GenBank/DDBJ whole genome shotgun (WGS) entry which is preliminary data.</text>
</comment>
<evidence type="ECO:0000256" key="1">
    <source>
        <dbReference type="ARBA" id="ARBA00022603"/>
    </source>
</evidence>
<dbReference type="PIRSF" id="PIRSF017259">
    <property type="entry name" value="tRNA_mtfrase_TRM11"/>
    <property type="match status" value="1"/>
</dbReference>
<keyword evidence="5" id="KW-1185">Reference proteome</keyword>
<dbReference type="Pfam" id="PF01170">
    <property type="entry name" value="UPF0020"/>
    <property type="match status" value="1"/>
</dbReference>
<dbReference type="SUPFAM" id="SSF53335">
    <property type="entry name" value="S-adenosyl-L-methionine-dependent methyltransferases"/>
    <property type="match status" value="1"/>
</dbReference>
<sequence>MIEQWLIHLAATYEQFMFVELREVLNQTDEQFELEIPDYFDPIALVKCAEKQIDHILNRAIFVKSASRFEFDLKKNTSLVTAKIKLIKVNIELCNENAEKIIEDNMYLLDGTKYQKIKPQRLVLLFATKKSIYKTLFYRESERRNMLRFDVPKRPFIGITAMDWELSIMMSNLCNVNNMSLVIDPFVGSGGILMASALFDSNVIGIEKNLKSLIGQNERKGNVRTQLKGTKIGDNFSFLGKSNNLICIFLCDMTKINFNIKADAIITDPPYGCRISLKSAGCVFKLEHLKNFCDKFLKVNGKICFWAVESDAEKVNSIFISYKFILSVPQKLAGYYRTLYLYQKL</sequence>
<dbReference type="Gene3D" id="3.40.50.150">
    <property type="entry name" value="Vaccinia Virus protein VP39"/>
    <property type="match status" value="1"/>
</dbReference>
<reference evidence="4 5" key="1">
    <citation type="submission" date="2011-08" db="EMBL/GenBank/DDBJ databases">
        <authorList>
            <person name="Liu Z.J."/>
            <person name="Shi F.L."/>
            <person name="Lu J.Q."/>
            <person name="Li M."/>
            <person name="Wang Z.L."/>
        </authorList>
    </citation>
    <scope>NUCLEOTIDE SEQUENCE [LARGE SCALE GENOMIC DNA]</scope>
    <source>
        <strain evidence="4 5">USNM 41457</strain>
    </source>
</reference>
<dbReference type="InterPro" id="IPR029063">
    <property type="entry name" value="SAM-dependent_MTases_sf"/>
</dbReference>
<dbReference type="Proteomes" id="UP000003163">
    <property type="component" value="Unassembled WGS sequence"/>
</dbReference>
<dbReference type="PROSITE" id="PS00092">
    <property type="entry name" value="N6_MTASE"/>
    <property type="match status" value="1"/>
</dbReference>
<evidence type="ECO:0000313" key="5">
    <source>
        <dbReference type="Proteomes" id="UP000003163"/>
    </source>
</evidence>
<dbReference type="GO" id="GO:0032259">
    <property type="term" value="P:methylation"/>
    <property type="evidence" value="ECO:0007669"/>
    <property type="project" value="UniProtKB-KW"/>
</dbReference>
<protein>
    <recommendedName>
        <fullName evidence="3">Ribosomal RNA large subunit methyltransferase K/L-like methyltransferase domain-containing protein</fullName>
    </recommendedName>
</protein>
<dbReference type="VEuPathDB" id="MicrosporidiaDB:EDEG_01978"/>
<dbReference type="InterPro" id="IPR002052">
    <property type="entry name" value="DNA_methylase_N6_adenine_CS"/>
</dbReference>
<evidence type="ECO:0000259" key="3">
    <source>
        <dbReference type="Pfam" id="PF01170"/>
    </source>
</evidence>
<proteinExistence type="predicted"/>
<dbReference type="PANTHER" id="PTHR13370:SF3">
    <property type="entry name" value="TRNA (GUANINE(10)-N2)-METHYLTRANSFERASE HOMOLOG"/>
    <property type="match status" value="1"/>
</dbReference>
<feature type="domain" description="Ribosomal RNA large subunit methyltransferase K/L-like methyltransferase" evidence="3">
    <location>
        <begin position="153"/>
        <end position="291"/>
    </location>
</feature>
<dbReference type="EMBL" id="AFBI03000031">
    <property type="protein sequence ID" value="EJW03740.1"/>
    <property type="molecule type" value="Genomic_DNA"/>
</dbReference>
<evidence type="ECO:0000313" key="4">
    <source>
        <dbReference type="EMBL" id="EJW03740.1"/>
    </source>
</evidence>
<accession>J9DMB7</accession>
<keyword evidence="2" id="KW-0808">Transferase</keyword>
<dbReference type="InterPro" id="IPR000241">
    <property type="entry name" value="RlmKL-like_Mtase"/>
</dbReference>
<reference evidence="5" key="2">
    <citation type="submission" date="2015-07" db="EMBL/GenBank/DDBJ databases">
        <title>Contrasting host-pathogen interactions and genome evolution in two generalist and specialist microsporidian pathogens of mosquitoes.</title>
        <authorList>
            <consortium name="The Broad Institute Genomics Platform"/>
            <consortium name="The Broad Institute Genome Sequencing Center for Infectious Disease"/>
            <person name="Cuomo C.A."/>
            <person name="Sanscrainte N.D."/>
            <person name="Goldberg J.M."/>
            <person name="Heiman D."/>
            <person name="Young S."/>
            <person name="Zeng Q."/>
            <person name="Becnel J.J."/>
            <person name="Birren B.W."/>
        </authorList>
    </citation>
    <scope>NUCLEOTIDE SEQUENCE [LARGE SCALE GENOMIC DNA]</scope>
    <source>
        <strain evidence="5">USNM 41457</strain>
    </source>
</reference>
<dbReference type="OrthoDB" id="2191663at2759"/>
<dbReference type="STRING" id="1003232.J9DMB7"/>
<dbReference type="GO" id="GO:0005737">
    <property type="term" value="C:cytoplasm"/>
    <property type="evidence" value="ECO:0007669"/>
    <property type="project" value="TreeGrafter"/>
</dbReference>
<dbReference type="AlphaFoldDB" id="J9DMB7"/>
<keyword evidence="1" id="KW-0489">Methyltransferase</keyword>
<name>J9DMB7_EDHAE</name>
<organism evidence="4 5">
    <name type="scientific">Edhazardia aedis (strain USNM 41457)</name>
    <name type="common">Microsporidian parasite</name>
    <dbReference type="NCBI Taxonomy" id="1003232"/>
    <lineage>
        <taxon>Eukaryota</taxon>
        <taxon>Fungi</taxon>
        <taxon>Fungi incertae sedis</taxon>
        <taxon>Microsporidia</taxon>
        <taxon>Edhazardia</taxon>
    </lineage>
</organism>
<gene>
    <name evidence="4" type="ORF">EDEG_01978</name>
</gene>
<dbReference type="GO" id="GO:0003676">
    <property type="term" value="F:nucleic acid binding"/>
    <property type="evidence" value="ECO:0007669"/>
    <property type="project" value="InterPro"/>
</dbReference>